<keyword evidence="3" id="KW-1185">Reference proteome</keyword>
<organism evidence="2 3">
    <name type="scientific">Menidia menidia</name>
    <name type="common">Atlantic silverside</name>
    <dbReference type="NCBI Taxonomy" id="238744"/>
    <lineage>
        <taxon>Eukaryota</taxon>
        <taxon>Metazoa</taxon>
        <taxon>Chordata</taxon>
        <taxon>Craniata</taxon>
        <taxon>Vertebrata</taxon>
        <taxon>Euteleostomi</taxon>
        <taxon>Actinopterygii</taxon>
        <taxon>Neopterygii</taxon>
        <taxon>Teleostei</taxon>
        <taxon>Neoteleostei</taxon>
        <taxon>Acanthomorphata</taxon>
        <taxon>Ovalentaria</taxon>
        <taxon>Atherinomorphae</taxon>
        <taxon>Atheriniformes</taxon>
        <taxon>Atherinopsidae</taxon>
        <taxon>Menidiinae</taxon>
        <taxon>Menidia</taxon>
    </lineage>
</organism>
<evidence type="ECO:0000313" key="3">
    <source>
        <dbReference type="Proteomes" id="UP000677803"/>
    </source>
</evidence>
<feature type="region of interest" description="Disordered" evidence="1">
    <location>
        <begin position="29"/>
        <end position="48"/>
    </location>
</feature>
<protein>
    <submittedName>
        <fullName evidence="2">(Atlantic silverside) hypothetical protein</fullName>
    </submittedName>
</protein>
<sequence length="67" mass="7427">MGAHKTSVLRSKEQLKSKGPVCCERAKALPRSASQPLHSPIPPETHRQPLIARLRWSAASRTLSQDE</sequence>
<dbReference type="AlphaFoldDB" id="A0A8S4ACI7"/>
<evidence type="ECO:0000313" key="2">
    <source>
        <dbReference type="EMBL" id="CAG5855983.1"/>
    </source>
</evidence>
<feature type="region of interest" description="Disordered" evidence="1">
    <location>
        <begin position="1"/>
        <end position="20"/>
    </location>
</feature>
<evidence type="ECO:0000256" key="1">
    <source>
        <dbReference type="SAM" id="MobiDB-lite"/>
    </source>
</evidence>
<gene>
    <name evidence="2" type="ORF">MMEN_LOCUS577</name>
</gene>
<accession>A0A8S4ACI7</accession>
<name>A0A8S4ACI7_9TELE</name>
<reference evidence="2" key="1">
    <citation type="submission" date="2021-05" db="EMBL/GenBank/DDBJ databases">
        <authorList>
            <person name="Tigano A."/>
        </authorList>
    </citation>
    <scope>NUCLEOTIDE SEQUENCE</scope>
</reference>
<comment type="caution">
    <text evidence="2">The sequence shown here is derived from an EMBL/GenBank/DDBJ whole genome shotgun (WGS) entry which is preliminary data.</text>
</comment>
<dbReference type="Proteomes" id="UP000677803">
    <property type="component" value="Unassembled WGS sequence"/>
</dbReference>
<dbReference type="EMBL" id="CAJRST010000001">
    <property type="protein sequence ID" value="CAG5855983.1"/>
    <property type="molecule type" value="Genomic_DNA"/>
</dbReference>
<proteinExistence type="predicted"/>